<feature type="transmembrane region" description="Helical" evidence="6">
    <location>
        <begin position="140"/>
        <end position="164"/>
    </location>
</feature>
<protein>
    <submittedName>
        <fullName evidence="9">Uncharacterized protein LOC111011033 isoform X1</fullName>
    </submittedName>
</protein>
<evidence type="ECO:0000259" key="7">
    <source>
        <dbReference type="PROSITE" id="PS50850"/>
    </source>
</evidence>
<dbReference type="Pfam" id="PF07690">
    <property type="entry name" value="MFS_1"/>
    <property type="match status" value="1"/>
</dbReference>
<dbReference type="InterPro" id="IPR020846">
    <property type="entry name" value="MFS_dom"/>
</dbReference>
<feature type="transmembrane region" description="Helical" evidence="6">
    <location>
        <begin position="7"/>
        <end position="25"/>
    </location>
</feature>
<organism evidence="8 9">
    <name type="scientific">Momordica charantia</name>
    <name type="common">Bitter gourd</name>
    <name type="synonym">Balsam pear</name>
    <dbReference type="NCBI Taxonomy" id="3673"/>
    <lineage>
        <taxon>Eukaryota</taxon>
        <taxon>Viridiplantae</taxon>
        <taxon>Streptophyta</taxon>
        <taxon>Embryophyta</taxon>
        <taxon>Tracheophyta</taxon>
        <taxon>Spermatophyta</taxon>
        <taxon>Magnoliopsida</taxon>
        <taxon>eudicotyledons</taxon>
        <taxon>Gunneridae</taxon>
        <taxon>Pentapetalae</taxon>
        <taxon>rosids</taxon>
        <taxon>fabids</taxon>
        <taxon>Cucurbitales</taxon>
        <taxon>Cucurbitaceae</taxon>
        <taxon>Momordiceae</taxon>
        <taxon>Momordica</taxon>
    </lineage>
</organism>
<evidence type="ECO:0000256" key="1">
    <source>
        <dbReference type="ARBA" id="ARBA00004141"/>
    </source>
</evidence>
<reference evidence="9" key="1">
    <citation type="submission" date="2025-08" db="UniProtKB">
        <authorList>
            <consortium name="RefSeq"/>
        </authorList>
    </citation>
    <scope>IDENTIFICATION</scope>
    <source>
        <strain evidence="9">OHB3-1</strain>
    </source>
</reference>
<dbReference type="GO" id="GO:0016020">
    <property type="term" value="C:membrane"/>
    <property type="evidence" value="ECO:0007669"/>
    <property type="project" value="UniProtKB-SubCell"/>
</dbReference>
<feature type="domain" description="Major facilitator superfamily (MFS) profile" evidence="7">
    <location>
        <begin position="6"/>
        <end position="430"/>
    </location>
</feature>
<feature type="transmembrane region" description="Helical" evidence="6">
    <location>
        <begin position="80"/>
        <end position="97"/>
    </location>
</feature>
<evidence type="ECO:0000256" key="3">
    <source>
        <dbReference type="ARBA" id="ARBA00022692"/>
    </source>
</evidence>
<feature type="transmembrane region" description="Helical" evidence="6">
    <location>
        <begin position="103"/>
        <end position="128"/>
    </location>
</feature>
<dbReference type="GO" id="GO:0022857">
    <property type="term" value="F:transmembrane transporter activity"/>
    <property type="evidence" value="ECO:0007669"/>
    <property type="project" value="InterPro"/>
</dbReference>
<keyword evidence="4 6" id="KW-1133">Transmembrane helix</keyword>
<dbReference type="PANTHER" id="PTHR23504">
    <property type="entry name" value="MAJOR FACILITATOR SUPERFAMILY DOMAIN-CONTAINING PROTEIN 10"/>
    <property type="match status" value="1"/>
</dbReference>
<dbReference type="InterPro" id="IPR036259">
    <property type="entry name" value="MFS_trans_sf"/>
</dbReference>
<dbReference type="Gene3D" id="1.20.1250.20">
    <property type="entry name" value="MFS general substrate transporter like domains"/>
    <property type="match status" value="1"/>
</dbReference>
<feature type="transmembrane region" description="Helical" evidence="6">
    <location>
        <begin position="45"/>
        <end position="68"/>
    </location>
</feature>
<accession>A0A6J1CHS4</accession>
<feature type="transmembrane region" description="Helical" evidence="6">
    <location>
        <begin position="280"/>
        <end position="299"/>
    </location>
</feature>
<dbReference type="PANTHER" id="PTHR23504:SF1">
    <property type="entry name" value="GH21943P-RELATED"/>
    <property type="match status" value="1"/>
</dbReference>
<dbReference type="GeneID" id="111011033"/>
<dbReference type="PROSITE" id="PS50850">
    <property type="entry name" value="MFS"/>
    <property type="match status" value="1"/>
</dbReference>
<comment type="subcellular location">
    <subcellularLocation>
        <location evidence="1">Membrane</location>
        <topology evidence="1">Multi-pass membrane protein</topology>
    </subcellularLocation>
</comment>
<feature type="transmembrane region" description="Helical" evidence="6">
    <location>
        <begin position="311"/>
        <end position="329"/>
    </location>
</feature>
<keyword evidence="8" id="KW-1185">Reference proteome</keyword>
<keyword evidence="5 6" id="KW-0472">Membrane</keyword>
<feature type="transmembrane region" description="Helical" evidence="6">
    <location>
        <begin position="406"/>
        <end position="425"/>
    </location>
</feature>
<feature type="transmembrane region" description="Helical" evidence="6">
    <location>
        <begin position="377"/>
        <end position="394"/>
    </location>
</feature>
<dbReference type="RefSeq" id="XP_022140333.1">
    <property type="nucleotide sequence ID" value="XM_022284641.1"/>
</dbReference>
<keyword evidence="3 6" id="KW-0812">Transmembrane</keyword>
<gene>
    <name evidence="9" type="primary">LOC111011033</name>
</gene>
<dbReference type="CDD" id="cd17330">
    <property type="entry name" value="MFS_SLC46_TetA_like"/>
    <property type="match status" value="1"/>
</dbReference>
<name>A0A6J1CHS4_MOMCH</name>
<evidence type="ECO:0000256" key="2">
    <source>
        <dbReference type="ARBA" id="ARBA00022448"/>
    </source>
</evidence>
<evidence type="ECO:0000256" key="6">
    <source>
        <dbReference type="SAM" id="Phobius"/>
    </source>
</evidence>
<evidence type="ECO:0000256" key="4">
    <source>
        <dbReference type="ARBA" id="ARBA00022989"/>
    </source>
</evidence>
<dbReference type="OrthoDB" id="419616at2759"/>
<proteinExistence type="predicted"/>
<dbReference type="InterPro" id="IPR011701">
    <property type="entry name" value="MFS"/>
</dbReference>
<dbReference type="SUPFAM" id="SSF103473">
    <property type="entry name" value="MFS general substrate transporter"/>
    <property type="match status" value="1"/>
</dbReference>
<dbReference type="KEGG" id="mcha:111011033"/>
<evidence type="ECO:0000256" key="5">
    <source>
        <dbReference type="ARBA" id="ARBA00023136"/>
    </source>
</evidence>
<evidence type="ECO:0000313" key="8">
    <source>
        <dbReference type="Proteomes" id="UP000504603"/>
    </source>
</evidence>
<evidence type="ECO:0000313" key="9">
    <source>
        <dbReference type="RefSeq" id="XP_022140333.1"/>
    </source>
</evidence>
<keyword evidence="2" id="KW-0813">Transport</keyword>
<dbReference type="AlphaFoldDB" id="A0A6J1CHS4"/>
<dbReference type="Proteomes" id="UP000504603">
    <property type="component" value="Unplaced"/>
</dbReference>
<sequence length="437" mass="47576">MELIRELGQLFVTVLLTGFGISVVIPAMTDVTVESVCPGRDQCSLAIYLAGFQQAITGFGAMFVIPLIGSLSDKYGRKSLLTVSIALSIMPPAILAYERSTSFFYAYYVMKTLTAMLCDGALLSLALAYTADKIPADRRISAFGIISGAFSASFLCGSFAARFLPIDATFKVAMGASLLATVYMRVFLEESIPYEIDELSQPISKTEGEGDVDVPELSRRALTTFKRVPSIKEVIRLLRSSSTFSRTAMVCFFNNLTLGWLQASLMYYLKDRFHSNKDQFASLMIFFGALGTISQMIVASSLSAIIGDERLLSVALFATFTYSFVLSIAWSFWVIYASCALFLLSFCAIPTTCSIASKQVGAHNQGKAQGCLFGIQSFAYAISPLIFNPLAALFLSEDAPFDFPGFSILCIGLNTLVAFVLSLTIKENPSISSEEDH</sequence>
<feature type="transmembrane region" description="Helical" evidence="6">
    <location>
        <begin position="247"/>
        <end position="268"/>
    </location>
</feature>